<dbReference type="AlphaFoldDB" id="A0A914RXQ0"/>
<dbReference type="GO" id="GO:0005737">
    <property type="term" value="C:cytoplasm"/>
    <property type="evidence" value="ECO:0007669"/>
    <property type="project" value="TreeGrafter"/>
</dbReference>
<evidence type="ECO:0000256" key="5">
    <source>
        <dbReference type="ARBA" id="ARBA00022692"/>
    </source>
</evidence>
<keyword evidence="9" id="KW-1185">Reference proteome</keyword>
<organism evidence="9 10">
    <name type="scientific">Parascaris equorum</name>
    <name type="common">Equine roundworm</name>
    <dbReference type="NCBI Taxonomy" id="6256"/>
    <lineage>
        <taxon>Eukaryota</taxon>
        <taxon>Metazoa</taxon>
        <taxon>Ecdysozoa</taxon>
        <taxon>Nematoda</taxon>
        <taxon>Chromadorea</taxon>
        <taxon>Rhabditida</taxon>
        <taxon>Spirurina</taxon>
        <taxon>Ascaridomorpha</taxon>
        <taxon>Ascaridoidea</taxon>
        <taxon>Ascarididae</taxon>
        <taxon>Parascaris</taxon>
    </lineage>
</organism>
<accession>A0A914RXQ0</accession>
<reference evidence="10" key="1">
    <citation type="submission" date="2022-11" db="UniProtKB">
        <authorList>
            <consortium name="WormBaseParasite"/>
        </authorList>
    </citation>
    <scope>IDENTIFICATION</scope>
</reference>
<evidence type="ECO:0000313" key="9">
    <source>
        <dbReference type="Proteomes" id="UP000887564"/>
    </source>
</evidence>
<keyword evidence="3 8" id="KW-0328">Glycosyltransferase</keyword>
<evidence type="ECO:0000256" key="2">
    <source>
        <dbReference type="ARBA" id="ARBA00007647"/>
    </source>
</evidence>
<evidence type="ECO:0000256" key="8">
    <source>
        <dbReference type="RuleBase" id="RU366017"/>
    </source>
</evidence>
<proteinExistence type="inferred from homology"/>
<dbReference type="Pfam" id="PF01697">
    <property type="entry name" value="Glyco_transf_92"/>
    <property type="match status" value="1"/>
</dbReference>
<dbReference type="Proteomes" id="UP000887564">
    <property type="component" value="Unplaced"/>
</dbReference>
<dbReference type="PANTHER" id="PTHR21461:SF69">
    <property type="entry name" value="GLYCOSYLTRANSFERASE FAMILY 92 PROTEIN"/>
    <property type="match status" value="1"/>
</dbReference>
<evidence type="ECO:0000313" key="10">
    <source>
        <dbReference type="WBParaSite" id="PEQ_0000680001-mRNA-1"/>
    </source>
</evidence>
<keyword evidence="6" id="KW-1133">Transmembrane helix</keyword>
<keyword evidence="7" id="KW-0472">Membrane</keyword>
<dbReference type="GO" id="GO:0016757">
    <property type="term" value="F:glycosyltransferase activity"/>
    <property type="evidence" value="ECO:0007669"/>
    <property type="project" value="UniProtKB-UniRule"/>
</dbReference>
<comment type="subcellular location">
    <subcellularLocation>
        <location evidence="1">Membrane</location>
        <topology evidence="1">Single-pass membrane protein</topology>
    </subcellularLocation>
</comment>
<comment type="similarity">
    <text evidence="2 8">Belongs to the glycosyltransferase 92 family.</text>
</comment>
<keyword evidence="5" id="KW-0812">Transmembrane</keyword>
<evidence type="ECO:0000256" key="6">
    <source>
        <dbReference type="ARBA" id="ARBA00022989"/>
    </source>
</evidence>
<evidence type="ECO:0000256" key="3">
    <source>
        <dbReference type="ARBA" id="ARBA00022676"/>
    </source>
</evidence>
<protein>
    <recommendedName>
        <fullName evidence="8">Glycosyltransferase family 92 protein</fullName>
        <ecNumber evidence="8">2.4.1.-</ecNumber>
    </recommendedName>
</protein>
<sequence>MGADTITVYTYFVSNETQQVLDHYVLTNKTTITMKNHNGPAAFRVLFVYTERYSKHTKIIFFANKNYGKDLHQKVALDLPGESPNQNYLRSEFIWRNRQQKRRHELIPYNDCLYRHIDTHEYILIVDIDEVVVPLRRDTWIEMLHDVIGDSLQHESINDSTKSVATVFNHFALHRLHANVSRTIYAKKEVALKLHYKERCPIESRKECTNLEKVTIDDKSLDRFANALIQRVTATLTKLNML</sequence>
<evidence type="ECO:0000256" key="1">
    <source>
        <dbReference type="ARBA" id="ARBA00004167"/>
    </source>
</evidence>
<dbReference type="GO" id="GO:0016020">
    <property type="term" value="C:membrane"/>
    <property type="evidence" value="ECO:0007669"/>
    <property type="project" value="UniProtKB-SubCell"/>
</dbReference>
<evidence type="ECO:0000256" key="4">
    <source>
        <dbReference type="ARBA" id="ARBA00022679"/>
    </source>
</evidence>
<dbReference type="InterPro" id="IPR008166">
    <property type="entry name" value="Glyco_transf_92"/>
</dbReference>
<evidence type="ECO:0000256" key="7">
    <source>
        <dbReference type="ARBA" id="ARBA00023136"/>
    </source>
</evidence>
<dbReference type="WBParaSite" id="PEQ_0000680001-mRNA-1">
    <property type="protein sequence ID" value="PEQ_0000680001-mRNA-1"/>
    <property type="gene ID" value="PEQ_0000680001"/>
</dbReference>
<name>A0A914RXQ0_PAREQ</name>
<keyword evidence="4 8" id="KW-0808">Transferase</keyword>
<dbReference type="PANTHER" id="PTHR21461">
    <property type="entry name" value="GLYCOSYLTRANSFERASE FAMILY 92 PROTEIN"/>
    <property type="match status" value="1"/>
</dbReference>
<dbReference type="EC" id="2.4.1.-" evidence="8"/>